<name>A0A6P0UF45_9FLAO</name>
<evidence type="ECO:0000256" key="10">
    <source>
        <dbReference type="ARBA" id="ARBA00049144"/>
    </source>
</evidence>
<dbReference type="SUPFAM" id="SSF53686">
    <property type="entry name" value="Tryptophan synthase beta subunit-like PLP-dependent enzymes"/>
    <property type="match status" value="1"/>
</dbReference>
<dbReference type="NCBIfam" id="TIGR00260">
    <property type="entry name" value="thrC"/>
    <property type="match status" value="1"/>
</dbReference>
<evidence type="ECO:0000256" key="9">
    <source>
        <dbReference type="ARBA" id="ARBA00023239"/>
    </source>
</evidence>
<keyword evidence="8 12" id="KW-0663">Pyridoxal phosphate</keyword>
<comment type="caution">
    <text evidence="15">The sequence shown here is derived from an EMBL/GenBank/DDBJ whole genome shotgun (WGS) entry which is preliminary data.</text>
</comment>
<keyword evidence="16" id="KW-1185">Reference proteome</keyword>
<dbReference type="Pfam" id="PF14821">
    <property type="entry name" value="Thr_synth_N"/>
    <property type="match status" value="1"/>
</dbReference>
<gene>
    <name evidence="15" type="primary">thrC</name>
    <name evidence="15" type="ORF">GWK08_00440</name>
</gene>
<dbReference type="InterPro" id="IPR037158">
    <property type="entry name" value="Thr_synth_N_sf"/>
</dbReference>
<dbReference type="Gene3D" id="3.40.50.1100">
    <property type="match status" value="2"/>
</dbReference>
<feature type="modified residue" description="N6-(pyridoxal phosphate)lysine" evidence="12">
    <location>
        <position position="107"/>
    </location>
</feature>
<dbReference type="InterPro" id="IPR001926">
    <property type="entry name" value="TrpB-like_PALP"/>
</dbReference>
<dbReference type="EMBL" id="JAABOO010000001">
    <property type="protein sequence ID" value="NER11894.1"/>
    <property type="molecule type" value="Genomic_DNA"/>
</dbReference>
<dbReference type="PANTHER" id="PTHR42690:SF1">
    <property type="entry name" value="THREONINE SYNTHASE-LIKE 2"/>
    <property type="match status" value="1"/>
</dbReference>
<feature type="domain" description="Threonine synthase N-terminal" evidence="14">
    <location>
        <begin position="2"/>
        <end position="79"/>
    </location>
</feature>
<evidence type="ECO:0000259" key="14">
    <source>
        <dbReference type="Pfam" id="PF14821"/>
    </source>
</evidence>
<organism evidence="15 16">
    <name type="scientific">Leptobacterium flavescens</name>
    <dbReference type="NCBI Taxonomy" id="472055"/>
    <lineage>
        <taxon>Bacteria</taxon>
        <taxon>Pseudomonadati</taxon>
        <taxon>Bacteroidota</taxon>
        <taxon>Flavobacteriia</taxon>
        <taxon>Flavobacteriales</taxon>
        <taxon>Flavobacteriaceae</taxon>
        <taxon>Leptobacterium</taxon>
    </lineage>
</organism>
<evidence type="ECO:0000256" key="1">
    <source>
        <dbReference type="ARBA" id="ARBA00001933"/>
    </source>
</evidence>
<comment type="pathway">
    <text evidence="2">Amino-acid biosynthesis; L-threonine biosynthesis; L-threonine from L-aspartate: step 5/5.</text>
</comment>
<keyword evidence="9 15" id="KW-0456">Lyase</keyword>
<comment type="catalytic activity">
    <reaction evidence="10">
        <text>O-phospho-L-homoserine + H2O = L-threonine + phosphate</text>
        <dbReference type="Rhea" id="RHEA:10840"/>
        <dbReference type="ChEBI" id="CHEBI:15377"/>
        <dbReference type="ChEBI" id="CHEBI:43474"/>
        <dbReference type="ChEBI" id="CHEBI:57590"/>
        <dbReference type="ChEBI" id="CHEBI:57926"/>
        <dbReference type="EC" id="4.2.3.1"/>
    </reaction>
</comment>
<evidence type="ECO:0000259" key="13">
    <source>
        <dbReference type="Pfam" id="PF00291"/>
    </source>
</evidence>
<dbReference type="Pfam" id="PF00291">
    <property type="entry name" value="PALP"/>
    <property type="match status" value="1"/>
</dbReference>
<dbReference type="PROSITE" id="PS00165">
    <property type="entry name" value="DEHYDRATASE_SER_THR"/>
    <property type="match status" value="1"/>
</dbReference>
<dbReference type="InterPro" id="IPR000634">
    <property type="entry name" value="Ser/Thr_deHydtase_PyrdxlP-BS"/>
</dbReference>
<evidence type="ECO:0000256" key="6">
    <source>
        <dbReference type="ARBA" id="ARBA00022605"/>
    </source>
</evidence>
<dbReference type="UniPathway" id="UPA00050">
    <property type="reaction ID" value="UER00065"/>
</dbReference>
<evidence type="ECO:0000256" key="8">
    <source>
        <dbReference type="ARBA" id="ARBA00022898"/>
    </source>
</evidence>
<dbReference type="PANTHER" id="PTHR42690">
    <property type="entry name" value="THREONINE SYNTHASE FAMILY MEMBER"/>
    <property type="match status" value="1"/>
</dbReference>
<evidence type="ECO:0000256" key="4">
    <source>
        <dbReference type="ARBA" id="ARBA00013028"/>
    </source>
</evidence>
<dbReference type="GO" id="GO:0030170">
    <property type="term" value="F:pyridoxal phosphate binding"/>
    <property type="evidence" value="ECO:0007669"/>
    <property type="project" value="InterPro"/>
</dbReference>
<dbReference type="AlphaFoldDB" id="A0A6P0UF45"/>
<keyword evidence="7" id="KW-0791">Threonine biosynthesis</keyword>
<evidence type="ECO:0000256" key="7">
    <source>
        <dbReference type="ARBA" id="ARBA00022697"/>
    </source>
</evidence>
<protein>
    <recommendedName>
        <fullName evidence="5 11">Threonine synthase</fullName>
        <ecNumber evidence="4 11">4.2.3.1</ecNumber>
    </recommendedName>
</protein>
<evidence type="ECO:0000256" key="12">
    <source>
        <dbReference type="PIRSR" id="PIRSR604450-51"/>
    </source>
</evidence>
<dbReference type="RefSeq" id="WP_163604930.1">
    <property type="nucleotide sequence ID" value="NZ_JAABOO010000001.1"/>
</dbReference>
<comment type="similarity">
    <text evidence="3">Belongs to the threonine synthase family.</text>
</comment>
<dbReference type="Gene3D" id="3.90.1380.10">
    <property type="entry name" value="Threonine synthase, N-terminal domain"/>
    <property type="match status" value="1"/>
</dbReference>
<proteinExistence type="inferred from homology"/>
<keyword evidence="6" id="KW-0028">Amino-acid biosynthesis</keyword>
<evidence type="ECO:0000256" key="11">
    <source>
        <dbReference type="NCBIfam" id="TIGR00260"/>
    </source>
</evidence>
<evidence type="ECO:0000256" key="5">
    <source>
        <dbReference type="ARBA" id="ARBA00018679"/>
    </source>
</evidence>
<dbReference type="InterPro" id="IPR029144">
    <property type="entry name" value="Thr_synth_N"/>
</dbReference>
<reference evidence="15 16" key="1">
    <citation type="submission" date="2020-01" db="EMBL/GenBank/DDBJ databases">
        <title>Leptobacterium flavescens.</title>
        <authorList>
            <person name="Wang G."/>
        </authorList>
    </citation>
    <scope>NUCLEOTIDE SEQUENCE [LARGE SCALE GENOMIC DNA]</scope>
    <source>
        <strain evidence="15 16">KCTC 22160</strain>
    </source>
</reference>
<dbReference type="InterPro" id="IPR036052">
    <property type="entry name" value="TrpB-like_PALP_sf"/>
</dbReference>
<evidence type="ECO:0000313" key="16">
    <source>
        <dbReference type="Proteomes" id="UP000468581"/>
    </source>
</evidence>
<dbReference type="InterPro" id="IPR051166">
    <property type="entry name" value="Threonine_Synthase"/>
</dbReference>
<dbReference type="Proteomes" id="UP000468581">
    <property type="component" value="Unassembled WGS sequence"/>
</dbReference>
<dbReference type="EC" id="4.2.3.1" evidence="4 11"/>
<comment type="cofactor">
    <cofactor evidence="1 12">
        <name>pyridoxal 5'-phosphate</name>
        <dbReference type="ChEBI" id="CHEBI:597326"/>
    </cofactor>
</comment>
<accession>A0A6P0UF45</accession>
<evidence type="ECO:0000256" key="2">
    <source>
        <dbReference type="ARBA" id="ARBA00004979"/>
    </source>
</evidence>
<evidence type="ECO:0000256" key="3">
    <source>
        <dbReference type="ARBA" id="ARBA00005517"/>
    </source>
</evidence>
<evidence type="ECO:0000313" key="15">
    <source>
        <dbReference type="EMBL" id="NER11894.1"/>
    </source>
</evidence>
<dbReference type="GO" id="GO:0009088">
    <property type="term" value="P:threonine biosynthetic process"/>
    <property type="evidence" value="ECO:0007669"/>
    <property type="project" value="UniProtKB-UniRule"/>
</dbReference>
<dbReference type="GO" id="GO:0004795">
    <property type="term" value="F:threonine synthase activity"/>
    <property type="evidence" value="ECO:0007669"/>
    <property type="project" value="UniProtKB-UniRule"/>
</dbReference>
<feature type="domain" description="Tryptophan synthase beta chain-like PALP" evidence="13">
    <location>
        <begin position="97"/>
        <end position="367"/>
    </location>
</feature>
<dbReference type="InterPro" id="IPR004450">
    <property type="entry name" value="Thr_synthase-like"/>
</dbReference>
<sequence>MNYFSLNHNAPVASFKQAVIQGLAPDKGLYFPESIQPLDKEFFRNIDTFSEEEIAFEAIKQFALSDIPEADLKQIIKDTLSFDFPLVNIESNISSLELFHGPTMAFKDVGARFMARCLGYFNRHNSSSTVTVLVATSGDTGGAVANGFLNVKGVNVVILYPSGKVSDIQEKQLTTLGANIRALEVNGTFDDCQDMVKNAFLDEDLKSVKLTSANSINIARWLPQMFYFFFAYRALKKQGKEVVFSVPSGNFGNICAGMMAHKLGLPIRHFVAATNINDIVPNYLKSGHYEPRASRSTISNAMDVGNPSNFIRIQQLSGNDLNSLKSIFSSYSFTDEETRTAMKKVYDTCGYICDPHGAVGYLGLKRFLDEHPGYSGVFLETAHPVKFLDTVETTLNTKVNIPEQIQKIMNRDKVSLKIDTYKELKQFLSINPA</sequence>